<reference evidence="1" key="1">
    <citation type="journal article" date="2021" name="Front. Microbiol.">
        <title>Comprehensive Comparative Genomics and Phenotyping of Methylobacterium Species.</title>
        <authorList>
            <person name="Alessa O."/>
            <person name="Ogura Y."/>
            <person name="Fujitani Y."/>
            <person name="Takami H."/>
            <person name="Hayashi T."/>
            <person name="Sahin N."/>
            <person name="Tani A."/>
        </authorList>
    </citation>
    <scope>NUCLEOTIDE SEQUENCE</scope>
    <source>
        <strain evidence="1">DSM 19015</strain>
    </source>
</reference>
<gene>
    <name evidence="1" type="ORF">OCOJLMKI_2163</name>
</gene>
<protein>
    <submittedName>
        <fullName evidence="1">Uncharacterized protein</fullName>
    </submittedName>
</protein>
<accession>A0ABQ4RVV6</accession>
<evidence type="ECO:0000313" key="1">
    <source>
        <dbReference type="EMBL" id="GJD94955.1"/>
    </source>
</evidence>
<organism evidence="1 2">
    <name type="scientific">Methylobacterium iners</name>
    <dbReference type="NCBI Taxonomy" id="418707"/>
    <lineage>
        <taxon>Bacteria</taxon>
        <taxon>Pseudomonadati</taxon>
        <taxon>Pseudomonadota</taxon>
        <taxon>Alphaproteobacteria</taxon>
        <taxon>Hyphomicrobiales</taxon>
        <taxon>Methylobacteriaceae</taxon>
        <taxon>Methylobacterium</taxon>
    </lineage>
</organism>
<comment type="caution">
    <text evidence="1">The sequence shown here is derived from an EMBL/GenBank/DDBJ whole genome shotgun (WGS) entry which is preliminary data.</text>
</comment>
<dbReference type="Proteomes" id="UP001055125">
    <property type="component" value="Unassembled WGS sequence"/>
</dbReference>
<name>A0ABQ4RVV6_9HYPH</name>
<evidence type="ECO:0000313" key="2">
    <source>
        <dbReference type="Proteomes" id="UP001055125"/>
    </source>
</evidence>
<dbReference type="EMBL" id="BPQP01000031">
    <property type="protein sequence ID" value="GJD94955.1"/>
    <property type="molecule type" value="Genomic_DNA"/>
</dbReference>
<keyword evidence="2" id="KW-1185">Reference proteome</keyword>
<dbReference type="RefSeq" id="WP_238244115.1">
    <property type="nucleotide sequence ID" value="NZ_BPQP01000031.1"/>
</dbReference>
<proteinExistence type="predicted"/>
<reference evidence="1" key="2">
    <citation type="submission" date="2021-08" db="EMBL/GenBank/DDBJ databases">
        <authorList>
            <person name="Tani A."/>
            <person name="Ola A."/>
            <person name="Ogura Y."/>
            <person name="Katsura K."/>
            <person name="Hayashi T."/>
        </authorList>
    </citation>
    <scope>NUCLEOTIDE SEQUENCE</scope>
    <source>
        <strain evidence="1">DSM 19015</strain>
    </source>
</reference>
<sequence>MSDNRGEIFLRLALEGIRFPVNSNGGLTHALSRTGGAKRNPIRDPAQEVAKRPTFRAVVMSR</sequence>